<dbReference type="GO" id="GO:1904680">
    <property type="term" value="F:peptide transmembrane transporter activity"/>
    <property type="evidence" value="ECO:0007669"/>
    <property type="project" value="TreeGrafter"/>
</dbReference>
<dbReference type="GO" id="GO:0030288">
    <property type="term" value="C:outer membrane-bounded periplasmic space"/>
    <property type="evidence" value="ECO:0007669"/>
    <property type="project" value="UniProtKB-ARBA"/>
</dbReference>
<evidence type="ECO:0000313" key="7">
    <source>
        <dbReference type="EMBL" id="KKB64352.1"/>
    </source>
</evidence>
<dbReference type="GO" id="GO:0015833">
    <property type="term" value="P:peptide transport"/>
    <property type="evidence" value="ECO:0007669"/>
    <property type="project" value="TreeGrafter"/>
</dbReference>
<name>A0A0F5K493_9BURK</name>
<dbReference type="STRING" id="28092.WM40_07545"/>
<comment type="subcellular location">
    <subcellularLocation>
        <location evidence="1">Cell envelope</location>
    </subcellularLocation>
</comment>
<evidence type="ECO:0000313" key="8">
    <source>
        <dbReference type="Proteomes" id="UP000033618"/>
    </source>
</evidence>
<dbReference type="InterPro" id="IPR000914">
    <property type="entry name" value="SBP_5_dom"/>
</dbReference>
<dbReference type="Pfam" id="PF00496">
    <property type="entry name" value="SBP_bac_5"/>
    <property type="match status" value="1"/>
</dbReference>
<evidence type="ECO:0000256" key="5">
    <source>
        <dbReference type="SAM" id="SignalP"/>
    </source>
</evidence>
<keyword evidence="4 5" id="KW-0732">Signal</keyword>
<dbReference type="CDD" id="cd08512">
    <property type="entry name" value="PBP2_NikA_DppA_OppA_like_7"/>
    <property type="match status" value="1"/>
</dbReference>
<feature type="chain" id="PRO_5002490428" evidence="5">
    <location>
        <begin position="22"/>
        <end position="550"/>
    </location>
</feature>
<dbReference type="SUPFAM" id="SSF53850">
    <property type="entry name" value="Periplasmic binding protein-like II"/>
    <property type="match status" value="1"/>
</dbReference>
<keyword evidence="8" id="KW-1185">Reference proteome</keyword>
<evidence type="ECO:0000256" key="2">
    <source>
        <dbReference type="ARBA" id="ARBA00005695"/>
    </source>
</evidence>
<dbReference type="EMBL" id="LAQU01000005">
    <property type="protein sequence ID" value="KKB64352.1"/>
    <property type="molecule type" value="Genomic_DNA"/>
</dbReference>
<comment type="caution">
    <text evidence="7">The sequence shown here is derived from an EMBL/GenBank/DDBJ whole genome shotgun (WGS) entry which is preliminary data.</text>
</comment>
<evidence type="ECO:0000256" key="4">
    <source>
        <dbReference type="ARBA" id="ARBA00022729"/>
    </source>
</evidence>
<dbReference type="PATRIC" id="fig|28092.6.peg.1786"/>
<dbReference type="InterPro" id="IPR030678">
    <property type="entry name" value="Peptide/Ni-bd"/>
</dbReference>
<dbReference type="Gene3D" id="3.10.105.10">
    <property type="entry name" value="Dipeptide-binding Protein, Domain 3"/>
    <property type="match status" value="1"/>
</dbReference>
<dbReference type="InterPro" id="IPR039424">
    <property type="entry name" value="SBP_5"/>
</dbReference>
<comment type="similarity">
    <text evidence="2">Belongs to the bacterial solute-binding protein 5 family.</text>
</comment>
<reference evidence="7 8" key="1">
    <citation type="submission" date="2015-03" db="EMBL/GenBank/DDBJ databases">
        <title>Draft Genome Sequence of Burkholderia andropogonis type strain ICMP2807, isolated from Sorghum bicolor.</title>
        <authorList>
            <person name="Lopes-Santos L."/>
            <person name="Castro D.B."/>
            <person name="Ottoboni L.M."/>
            <person name="Park D."/>
            <person name="Weirc B.S."/>
            <person name="Destefano S.A."/>
        </authorList>
    </citation>
    <scope>NUCLEOTIDE SEQUENCE [LARGE SCALE GENOMIC DNA]</scope>
    <source>
        <strain evidence="7 8">ICMP2807</strain>
    </source>
</reference>
<dbReference type="Proteomes" id="UP000033618">
    <property type="component" value="Unassembled WGS sequence"/>
</dbReference>
<dbReference type="PIRSF" id="PIRSF002741">
    <property type="entry name" value="MppA"/>
    <property type="match status" value="1"/>
</dbReference>
<dbReference type="PANTHER" id="PTHR30290">
    <property type="entry name" value="PERIPLASMIC BINDING COMPONENT OF ABC TRANSPORTER"/>
    <property type="match status" value="1"/>
</dbReference>
<accession>A0A0F5K493</accession>
<dbReference type="PANTHER" id="PTHR30290:SF10">
    <property type="entry name" value="PERIPLASMIC OLIGOPEPTIDE-BINDING PROTEIN-RELATED"/>
    <property type="match status" value="1"/>
</dbReference>
<proteinExistence type="inferred from homology"/>
<organism evidence="7 8">
    <name type="scientific">Robbsia andropogonis</name>
    <dbReference type="NCBI Taxonomy" id="28092"/>
    <lineage>
        <taxon>Bacteria</taxon>
        <taxon>Pseudomonadati</taxon>
        <taxon>Pseudomonadota</taxon>
        <taxon>Betaproteobacteria</taxon>
        <taxon>Burkholderiales</taxon>
        <taxon>Burkholderiaceae</taxon>
        <taxon>Robbsia</taxon>
    </lineage>
</organism>
<dbReference type="GO" id="GO:0043190">
    <property type="term" value="C:ATP-binding cassette (ABC) transporter complex"/>
    <property type="evidence" value="ECO:0007669"/>
    <property type="project" value="InterPro"/>
</dbReference>
<evidence type="ECO:0000256" key="3">
    <source>
        <dbReference type="ARBA" id="ARBA00022448"/>
    </source>
</evidence>
<gene>
    <name evidence="7" type="ORF">WM40_07545</name>
</gene>
<dbReference type="AlphaFoldDB" id="A0A0F5K493"/>
<dbReference type="Gene3D" id="3.40.190.10">
    <property type="entry name" value="Periplasmic binding protein-like II"/>
    <property type="match status" value="1"/>
</dbReference>
<protein>
    <submittedName>
        <fullName evidence="7">ABC transporter substrate-binding protein</fullName>
    </submittedName>
</protein>
<evidence type="ECO:0000256" key="1">
    <source>
        <dbReference type="ARBA" id="ARBA00004196"/>
    </source>
</evidence>
<sequence>MAAGAGALPLLFIPPFSTAHAADIDSVTRAQSVRVLGEGAPNSLDPHGDGVNHEAIGAFSNLYDTLVQFDRKAVSGTPGFYRYDYTHFAGAAAQSFTPLEGGKSWRFRLRDGATFHSGRPVDAHAVKWSLDRALALPGSKQQLSTGSMTDPAQCVVEDAMTLRIDLPRADRYLLPNLALTYGAILDAGTIQTHATQDDPWGRDWLRAQGAGGGAFKVSSWTPGQRIAYTRFDAWRNGPLPFMRQALVQAVPDASNRVAALSRGDADIVLQLRPTDFDAAATLPGVRPLSIPVTNAFRFLSFNTRTKPFDDVRVRQAIAYALPYQAMFDGVARGHGARLYGAKPFDIGSDNSEAPLATFPQPYPYDTRIARARMLLRDAGLPSGFDTTLCYSSADVSVAEPAALLIQQSLRAVGIQVQLEKVPGTQWAERETRKTLPLFLDWSSAWFNEPDYFYRIFFEGDWRWNFSSYDDAGLKQLTDAARWLSSPAEQSRYEQLMRKAAARVMRNVPLIPLWTPSFDVALRRDLTGFTYYVHAQVDLRALSRATAGVGP</sequence>
<feature type="domain" description="Solute-binding protein family 5" evidence="6">
    <location>
        <begin position="90"/>
        <end position="460"/>
    </location>
</feature>
<feature type="signal peptide" evidence="5">
    <location>
        <begin position="1"/>
        <end position="21"/>
    </location>
</feature>
<keyword evidence="3" id="KW-0813">Transport</keyword>
<evidence type="ECO:0000259" key="6">
    <source>
        <dbReference type="Pfam" id="PF00496"/>
    </source>
</evidence>